<sequence length="89" mass="11162">MKISDKFFKRYTFLMCFFPIIYWMISDIFNANKYIKFLTVIFFSLFTMLLDIEYRITNKPLIKKDLIQLILWNLIIVIMLIYWYIRFVY</sequence>
<keyword evidence="1" id="KW-0472">Membrane</keyword>
<accession>A0A1I1R2A5</accession>
<dbReference type="OrthoDB" id="9978360at2"/>
<organism evidence="2 3">
    <name type="scientific">Clostridium uliginosum</name>
    <dbReference type="NCBI Taxonomy" id="119641"/>
    <lineage>
        <taxon>Bacteria</taxon>
        <taxon>Bacillati</taxon>
        <taxon>Bacillota</taxon>
        <taxon>Clostridia</taxon>
        <taxon>Eubacteriales</taxon>
        <taxon>Clostridiaceae</taxon>
        <taxon>Clostridium</taxon>
    </lineage>
</organism>
<keyword evidence="1" id="KW-1133">Transmembrane helix</keyword>
<feature type="transmembrane region" description="Helical" evidence="1">
    <location>
        <begin position="7"/>
        <end position="25"/>
    </location>
</feature>
<feature type="transmembrane region" description="Helical" evidence="1">
    <location>
        <begin position="66"/>
        <end position="85"/>
    </location>
</feature>
<evidence type="ECO:0000313" key="3">
    <source>
        <dbReference type="Proteomes" id="UP000199263"/>
    </source>
</evidence>
<keyword evidence="3" id="KW-1185">Reference proteome</keyword>
<keyword evidence="1" id="KW-0812">Transmembrane</keyword>
<evidence type="ECO:0000256" key="1">
    <source>
        <dbReference type="SAM" id="Phobius"/>
    </source>
</evidence>
<proteinExistence type="predicted"/>
<protein>
    <submittedName>
        <fullName evidence="2">Uncharacterized protein</fullName>
    </submittedName>
</protein>
<dbReference type="EMBL" id="FOMG01000027">
    <property type="protein sequence ID" value="SFD25663.1"/>
    <property type="molecule type" value="Genomic_DNA"/>
</dbReference>
<dbReference type="Proteomes" id="UP000199263">
    <property type="component" value="Unassembled WGS sequence"/>
</dbReference>
<dbReference type="RefSeq" id="WP_090093477.1">
    <property type="nucleotide sequence ID" value="NZ_FOMG01000027.1"/>
</dbReference>
<reference evidence="2 3" key="1">
    <citation type="submission" date="2016-10" db="EMBL/GenBank/DDBJ databases">
        <authorList>
            <person name="de Groot N.N."/>
        </authorList>
    </citation>
    <scope>NUCLEOTIDE SEQUENCE [LARGE SCALE GENOMIC DNA]</scope>
    <source>
        <strain evidence="2 3">DSM 12992</strain>
    </source>
</reference>
<name>A0A1I1R2A5_9CLOT</name>
<feature type="transmembrane region" description="Helical" evidence="1">
    <location>
        <begin position="37"/>
        <end position="54"/>
    </location>
</feature>
<evidence type="ECO:0000313" key="2">
    <source>
        <dbReference type="EMBL" id="SFD25663.1"/>
    </source>
</evidence>
<dbReference type="AlphaFoldDB" id="A0A1I1R2A5"/>
<gene>
    <name evidence="2" type="ORF">SAMN05421842_12754</name>
</gene>